<proteinExistence type="predicted"/>
<comment type="caution">
    <text evidence="1">The sequence shown here is derived from an EMBL/GenBank/DDBJ whole genome shotgun (WGS) entry which is preliminary data.</text>
</comment>
<gene>
    <name evidence="1" type="ORF">LCGC14_3155900</name>
</gene>
<evidence type="ECO:0000313" key="1">
    <source>
        <dbReference type="EMBL" id="KKK47370.1"/>
    </source>
</evidence>
<protein>
    <submittedName>
        <fullName evidence="1">Uncharacterized protein</fullName>
    </submittedName>
</protein>
<dbReference type="AlphaFoldDB" id="A0A0F8WGU9"/>
<name>A0A0F8WGU9_9ZZZZ</name>
<dbReference type="EMBL" id="LAZR01069613">
    <property type="protein sequence ID" value="KKK47370.1"/>
    <property type="molecule type" value="Genomic_DNA"/>
</dbReference>
<organism evidence="1">
    <name type="scientific">marine sediment metagenome</name>
    <dbReference type="NCBI Taxonomy" id="412755"/>
    <lineage>
        <taxon>unclassified sequences</taxon>
        <taxon>metagenomes</taxon>
        <taxon>ecological metagenomes</taxon>
    </lineage>
</organism>
<accession>A0A0F8WGU9</accession>
<sequence length="115" mass="13272">MSEISDYKGYVIDEGQKPHDGNFRPDDYQHFFLVKKGDERVMKLCVWAPKDQLAEIDEVKKFVETGSDAAEYVRAVGIAEVKKRIDDSNFDNILIQIDQKGLRVLPLDKLREKLT</sequence>
<reference evidence="1" key="1">
    <citation type="journal article" date="2015" name="Nature">
        <title>Complex archaea that bridge the gap between prokaryotes and eukaryotes.</title>
        <authorList>
            <person name="Spang A."/>
            <person name="Saw J.H."/>
            <person name="Jorgensen S.L."/>
            <person name="Zaremba-Niedzwiedzka K."/>
            <person name="Martijn J."/>
            <person name="Lind A.E."/>
            <person name="van Eijk R."/>
            <person name="Schleper C."/>
            <person name="Guy L."/>
            <person name="Ettema T.J."/>
        </authorList>
    </citation>
    <scope>NUCLEOTIDE SEQUENCE</scope>
</reference>